<gene>
    <name evidence="2" type="ORF">PLEPLA_LOCUS35719</name>
</gene>
<dbReference type="AlphaFoldDB" id="A0A9N7VEN5"/>
<evidence type="ECO:0000256" key="1">
    <source>
        <dbReference type="SAM" id="MobiDB-lite"/>
    </source>
</evidence>
<reference evidence="2" key="1">
    <citation type="submission" date="2020-03" db="EMBL/GenBank/DDBJ databases">
        <authorList>
            <person name="Weist P."/>
        </authorList>
    </citation>
    <scope>NUCLEOTIDE SEQUENCE</scope>
</reference>
<evidence type="ECO:0000313" key="3">
    <source>
        <dbReference type="Proteomes" id="UP001153269"/>
    </source>
</evidence>
<protein>
    <submittedName>
        <fullName evidence="2">Uncharacterized protein</fullName>
    </submittedName>
</protein>
<name>A0A9N7VEN5_PLEPL</name>
<keyword evidence="3" id="KW-1185">Reference proteome</keyword>
<comment type="caution">
    <text evidence="2">The sequence shown here is derived from an EMBL/GenBank/DDBJ whole genome shotgun (WGS) entry which is preliminary data.</text>
</comment>
<sequence length="121" mass="13531">MRNFHKAYPQVRCPPPRQHAPGPSQTEPSRARKLLPLGYARNPRRKPKQSLDSEKEKTCVYPPAVRPEELLVSCPRVQMKFGGGPVPIQLDSSGSVVFLRSVESGGDPRLLLCSSSVYYRD</sequence>
<organism evidence="2 3">
    <name type="scientific">Pleuronectes platessa</name>
    <name type="common">European plaice</name>
    <dbReference type="NCBI Taxonomy" id="8262"/>
    <lineage>
        <taxon>Eukaryota</taxon>
        <taxon>Metazoa</taxon>
        <taxon>Chordata</taxon>
        <taxon>Craniata</taxon>
        <taxon>Vertebrata</taxon>
        <taxon>Euteleostomi</taxon>
        <taxon>Actinopterygii</taxon>
        <taxon>Neopterygii</taxon>
        <taxon>Teleostei</taxon>
        <taxon>Neoteleostei</taxon>
        <taxon>Acanthomorphata</taxon>
        <taxon>Carangaria</taxon>
        <taxon>Pleuronectiformes</taxon>
        <taxon>Pleuronectoidei</taxon>
        <taxon>Pleuronectidae</taxon>
        <taxon>Pleuronectes</taxon>
    </lineage>
</organism>
<dbReference type="Proteomes" id="UP001153269">
    <property type="component" value="Unassembled WGS sequence"/>
</dbReference>
<dbReference type="EMBL" id="CADEAL010003963">
    <property type="protein sequence ID" value="CAB1448056.1"/>
    <property type="molecule type" value="Genomic_DNA"/>
</dbReference>
<proteinExistence type="predicted"/>
<evidence type="ECO:0000313" key="2">
    <source>
        <dbReference type="EMBL" id="CAB1448056.1"/>
    </source>
</evidence>
<accession>A0A9N7VEN5</accession>
<feature type="region of interest" description="Disordered" evidence="1">
    <location>
        <begin position="1"/>
        <end position="56"/>
    </location>
</feature>